<dbReference type="GO" id="GO:0051287">
    <property type="term" value="F:NAD binding"/>
    <property type="evidence" value="ECO:0007669"/>
    <property type="project" value="InterPro"/>
</dbReference>
<dbReference type="InterPro" id="IPR015815">
    <property type="entry name" value="HIBADH-related"/>
</dbReference>
<dbReference type="EC" id="1.1.1.60" evidence="6"/>
<evidence type="ECO:0000259" key="5">
    <source>
        <dbReference type="Pfam" id="PF14833"/>
    </source>
</evidence>
<dbReference type="Gene3D" id="1.10.1040.10">
    <property type="entry name" value="N-(1-d-carboxylethyl)-l-norvaline Dehydrogenase, domain 2"/>
    <property type="match status" value="1"/>
</dbReference>
<evidence type="ECO:0000313" key="6">
    <source>
        <dbReference type="EMBL" id="ODN66715.1"/>
    </source>
</evidence>
<dbReference type="InterPro" id="IPR008927">
    <property type="entry name" value="6-PGluconate_DH-like_C_sf"/>
</dbReference>
<dbReference type="PANTHER" id="PTHR43580">
    <property type="entry name" value="OXIDOREDUCTASE GLYR1-RELATED"/>
    <property type="match status" value="1"/>
</dbReference>
<dbReference type="EMBL" id="MCRI01000014">
    <property type="protein sequence ID" value="ODN66715.1"/>
    <property type="molecule type" value="Genomic_DNA"/>
</dbReference>
<dbReference type="GO" id="GO:0008679">
    <property type="term" value="F:2-hydroxy-3-oxopropionate reductase activity"/>
    <property type="evidence" value="ECO:0007669"/>
    <property type="project" value="UniProtKB-EC"/>
</dbReference>
<keyword evidence="2" id="KW-0520">NAD</keyword>
<evidence type="ECO:0000259" key="4">
    <source>
        <dbReference type="Pfam" id="PF03446"/>
    </source>
</evidence>
<dbReference type="Pfam" id="PF14833">
    <property type="entry name" value="NAD_binding_11"/>
    <property type="match status" value="1"/>
</dbReference>
<feature type="active site" evidence="3">
    <location>
        <position position="167"/>
    </location>
</feature>
<proteinExistence type="predicted"/>
<evidence type="ECO:0000256" key="3">
    <source>
        <dbReference type="PIRSR" id="PIRSR000103-1"/>
    </source>
</evidence>
<dbReference type="SUPFAM" id="SSF48179">
    <property type="entry name" value="6-phosphogluconate dehydrogenase C-terminal domain-like"/>
    <property type="match status" value="1"/>
</dbReference>
<evidence type="ECO:0000256" key="1">
    <source>
        <dbReference type="ARBA" id="ARBA00023002"/>
    </source>
</evidence>
<dbReference type="STRING" id="291169.A9E74_01542"/>
<dbReference type="PATRIC" id="fig|291169.3.peg.1549"/>
<dbReference type="AlphaFoldDB" id="A0A1E3GS00"/>
<dbReference type="PANTHER" id="PTHR43580:SF9">
    <property type="entry name" value="GLYOXYLATE_SUCCINIC SEMIALDEHYDE REDUCTASE 1"/>
    <property type="match status" value="1"/>
</dbReference>
<dbReference type="Proteomes" id="UP000094379">
    <property type="component" value="Unassembled WGS sequence"/>
</dbReference>
<keyword evidence="1 6" id="KW-0560">Oxidoreductase</keyword>
<dbReference type="InterPro" id="IPR013328">
    <property type="entry name" value="6PGD_dom2"/>
</dbReference>
<accession>A0A1E3GS00</accession>
<sequence length="287" mass="31278">MKIAILGGGLMGNALAERLLDQKCELSIYNRSIEKVANLSAQGARICETASEAVQQSEIVILLLSDADAIATVLDNVDPAVFADKLFMQMGTIAPEQSQHLESQLNSVNAAYLECPVLGSLPEARSGKLILMAAGPEDNYRSVLPLLKLIGETPRYIGDTGQGAAIKLAMNQLIAGLTATFSLSLAMIEEHQIDVEPFMQIVRESALYAATFDKKLERMLNRNFSDPNFPTKHLAKDTRLFLEVGEKLRLDTTALEGISRLLDKAMAMGMENTDYSALYAAISPDRK</sequence>
<dbReference type="InterPro" id="IPR036291">
    <property type="entry name" value="NAD(P)-bd_dom_sf"/>
</dbReference>
<evidence type="ECO:0000313" key="7">
    <source>
        <dbReference type="Proteomes" id="UP000094379"/>
    </source>
</evidence>
<dbReference type="PIRSF" id="PIRSF000103">
    <property type="entry name" value="HIBADH"/>
    <property type="match status" value="1"/>
</dbReference>
<protein>
    <submittedName>
        <fullName evidence="6">2-hydroxy-3-oxopropionate reductase</fullName>
        <ecNumber evidence="6">1.1.1.60</ecNumber>
    </submittedName>
</protein>
<reference evidence="6 7" key="1">
    <citation type="submission" date="2016-07" db="EMBL/GenBank/DDBJ databases">
        <title>Draft Genome Sequence of Methylophaga muralis Bur 1.</title>
        <authorList>
            <person name="Vasilenko O.V."/>
            <person name="Doronina N.V."/>
            <person name="Shmareva M.N."/>
            <person name="Tarlachkov S.V."/>
            <person name="Mustakhimov I."/>
            <person name="Trotsenko Y.A."/>
        </authorList>
    </citation>
    <scope>NUCLEOTIDE SEQUENCE [LARGE SCALE GENOMIC DNA]</scope>
    <source>
        <strain evidence="6 7">Bur 1</strain>
    </source>
</reference>
<comment type="caution">
    <text evidence="6">The sequence shown here is derived from an EMBL/GenBank/DDBJ whole genome shotgun (WGS) entry which is preliminary data.</text>
</comment>
<evidence type="ECO:0000256" key="2">
    <source>
        <dbReference type="ARBA" id="ARBA00023027"/>
    </source>
</evidence>
<dbReference type="GO" id="GO:0050661">
    <property type="term" value="F:NADP binding"/>
    <property type="evidence" value="ECO:0007669"/>
    <property type="project" value="InterPro"/>
</dbReference>
<dbReference type="InterPro" id="IPR051265">
    <property type="entry name" value="HIBADH-related_NP60_sf"/>
</dbReference>
<feature type="domain" description="3-hydroxyisobutyrate dehydrogenase-like NAD-binding" evidence="5">
    <location>
        <begin position="161"/>
        <end position="281"/>
    </location>
</feature>
<keyword evidence="7" id="KW-1185">Reference proteome</keyword>
<dbReference type="SUPFAM" id="SSF51735">
    <property type="entry name" value="NAD(P)-binding Rossmann-fold domains"/>
    <property type="match status" value="1"/>
</dbReference>
<organism evidence="6 7">
    <name type="scientific">Methylophaga muralis</name>
    <dbReference type="NCBI Taxonomy" id="291169"/>
    <lineage>
        <taxon>Bacteria</taxon>
        <taxon>Pseudomonadati</taxon>
        <taxon>Pseudomonadota</taxon>
        <taxon>Gammaproteobacteria</taxon>
        <taxon>Thiotrichales</taxon>
        <taxon>Piscirickettsiaceae</taxon>
        <taxon>Methylophaga</taxon>
    </lineage>
</organism>
<gene>
    <name evidence="6" type="primary">glxR</name>
    <name evidence="6" type="ORF">A9E74_01542</name>
</gene>
<feature type="domain" description="6-phosphogluconate dehydrogenase NADP-binding" evidence="4">
    <location>
        <begin position="2"/>
        <end position="158"/>
    </location>
</feature>
<dbReference type="Gene3D" id="3.40.50.720">
    <property type="entry name" value="NAD(P)-binding Rossmann-like Domain"/>
    <property type="match status" value="1"/>
</dbReference>
<dbReference type="InterPro" id="IPR029154">
    <property type="entry name" value="HIBADH-like_NADP-bd"/>
</dbReference>
<dbReference type="Pfam" id="PF03446">
    <property type="entry name" value="NAD_binding_2"/>
    <property type="match status" value="1"/>
</dbReference>
<name>A0A1E3GS00_9GAMM</name>
<dbReference type="InterPro" id="IPR006115">
    <property type="entry name" value="6PGDH_NADP-bd"/>
</dbReference>
<dbReference type="RefSeq" id="WP_069296007.1">
    <property type="nucleotide sequence ID" value="NZ_MCRI01000014.1"/>
</dbReference>